<reference evidence="2 3" key="1">
    <citation type="submission" date="2024-09" db="EMBL/GenBank/DDBJ databases">
        <authorList>
            <person name="Sun Q."/>
            <person name="Mori K."/>
        </authorList>
    </citation>
    <scope>NUCLEOTIDE SEQUENCE [LARGE SCALE GENOMIC DNA]</scope>
    <source>
        <strain evidence="2 3">CCM 7468</strain>
    </source>
</reference>
<proteinExistence type="predicted"/>
<dbReference type="RefSeq" id="WP_377048521.1">
    <property type="nucleotide sequence ID" value="NZ_JBHLVZ010000002.1"/>
</dbReference>
<accession>A0ABV6ILH3</accession>
<dbReference type="EMBL" id="JBHLVZ010000002">
    <property type="protein sequence ID" value="MFC0384465.1"/>
    <property type="molecule type" value="Genomic_DNA"/>
</dbReference>
<feature type="signal peptide" evidence="1">
    <location>
        <begin position="1"/>
        <end position="25"/>
    </location>
</feature>
<comment type="caution">
    <text evidence="2">The sequence shown here is derived from an EMBL/GenBank/DDBJ whole genome shotgun (WGS) entry which is preliminary data.</text>
</comment>
<organism evidence="2 3">
    <name type="scientific">Muricoccus vinaceus</name>
    <dbReference type="NCBI Taxonomy" id="424704"/>
    <lineage>
        <taxon>Bacteria</taxon>
        <taxon>Pseudomonadati</taxon>
        <taxon>Pseudomonadota</taxon>
        <taxon>Alphaproteobacteria</taxon>
        <taxon>Acetobacterales</taxon>
        <taxon>Roseomonadaceae</taxon>
        <taxon>Muricoccus</taxon>
    </lineage>
</organism>
<keyword evidence="1" id="KW-0732">Signal</keyword>
<sequence length="118" mass="12239">MSTARRILLAALAASPLLLPPPAEARGGVFLGFGVGVPVYPAYPYFPPAYYPPAVYPAYPGYAAPYPVAPPLYVPVRPAGQSCYAGAYVCPLNRPVAAGDACSCPARGGQRAWGRVGN</sequence>
<evidence type="ECO:0000313" key="2">
    <source>
        <dbReference type="EMBL" id="MFC0384465.1"/>
    </source>
</evidence>
<dbReference type="Proteomes" id="UP001589789">
    <property type="component" value="Unassembled WGS sequence"/>
</dbReference>
<evidence type="ECO:0000256" key="1">
    <source>
        <dbReference type="SAM" id="SignalP"/>
    </source>
</evidence>
<name>A0ABV6ILH3_9PROT</name>
<evidence type="ECO:0000313" key="3">
    <source>
        <dbReference type="Proteomes" id="UP001589789"/>
    </source>
</evidence>
<feature type="chain" id="PRO_5046594506" evidence="1">
    <location>
        <begin position="26"/>
        <end position="118"/>
    </location>
</feature>
<gene>
    <name evidence="2" type="ORF">ACFFIC_02750</name>
</gene>
<protein>
    <submittedName>
        <fullName evidence="2">Uncharacterized protein</fullName>
    </submittedName>
</protein>
<keyword evidence="3" id="KW-1185">Reference proteome</keyword>